<reference evidence="2" key="1">
    <citation type="submission" date="2020-08" db="EMBL/GenBank/DDBJ databases">
        <title>Taxonomic study for Lactobacillus species isolated from hardwood bark.</title>
        <authorList>
            <person name="Tohno M."/>
            <person name="Tanizawa Y."/>
        </authorList>
    </citation>
    <scope>NUCLEOTIDE SEQUENCE</scope>
    <source>
        <strain evidence="2">B40</strain>
    </source>
</reference>
<keyword evidence="1" id="KW-0472">Membrane</keyword>
<name>A0A916VIN2_9LACO</name>
<dbReference type="Proteomes" id="UP000677218">
    <property type="component" value="Unassembled WGS sequence"/>
</dbReference>
<organism evidence="2 3">
    <name type="scientific">Lactobacillus corticis</name>
    <dbReference type="NCBI Taxonomy" id="2201249"/>
    <lineage>
        <taxon>Bacteria</taxon>
        <taxon>Bacillati</taxon>
        <taxon>Bacillota</taxon>
        <taxon>Bacilli</taxon>
        <taxon>Lactobacillales</taxon>
        <taxon>Lactobacillaceae</taxon>
        <taxon>Lactobacillus</taxon>
    </lineage>
</organism>
<comment type="caution">
    <text evidence="2">The sequence shown here is derived from an EMBL/GenBank/DDBJ whole genome shotgun (WGS) entry which is preliminary data.</text>
</comment>
<protein>
    <submittedName>
        <fullName evidence="2">Uncharacterized protein</fullName>
    </submittedName>
</protein>
<sequence length="108" mass="12347">MKKKLNIALLVLGIFSTLFLLIQVLPGTQYIYSKKDIIIIVSGIAEVVLVLALPILSYFPNLRLVTIVLAIILMAILIYYWGVTWYAESIYYSVYALIFIGFNLYYKS</sequence>
<keyword evidence="3" id="KW-1185">Reference proteome</keyword>
<feature type="transmembrane region" description="Helical" evidence="1">
    <location>
        <begin position="64"/>
        <end position="83"/>
    </location>
</feature>
<dbReference type="RefSeq" id="WP_212781322.1">
    <property type="nucleotide sequence ID" value="NZ_BMAY01000014.1"/>
</dbReference>
<keyword evidence="1" id="KW-1133">Transmembrane helix</keyword>
<gene>
    <name evidence="2" type="ORF">LCB40_15250</name>
</gene>
<dbReference type="EMBL" id="BMAY01000014">
    <property type="protein sequence ID" value="GFZ27645.1"/>
    <property type="molecule type" value="Genomic_DNA"/>
</dbReference>
<accession>A0A916VIN2</accession>
<dbReference type="AlphaFoldDB" id="A0A916VIN2"/>
<evidence type="ECO:0000313" key="2">
    <source>
        <dbReference type="EMBL" id="GFZ27645.1"/>
    </source>
</evidence>
<evidence type="ECO:0000313" key="3">
    <source>
        <dbReference type="Proteomes" id="UP000677218"/>
    </source>
</evidence>
<proteinExistence type="predicted"/>
<evidence type="ECO:0000256" key="1">
    <source>
        <dbReference type="SAM" id="Phobius"/>
    </source>
</evidence>
<keyword evidence="1" id="KW-0812">Transmembrane</keyword>
<feature type="transmembrane region" description="Helical" evidence="1">
    <location>
        <begin position="89"/>
        <end position="106"/>
    </location>
</feature>
<feature type="transmembrane region" description="Helical" evidence="1">
    <location>
        <begin position="37"/>
        <end position="57"/>
    </location>
</feature>